<protein>
    <submittedName>
        <fullName evidence="2">Uncharacterized protein</fullName>
    </submittedName>
</protein>
<dbReference type="EMBL" id="KZ345042">
    <property type="protein sequence ID" value="PIO76578.1"/>
    <property type="molecule type" value="Genomic_DNA"/>
</dbReference>
<gene>
    <name evidence="2" type="ORF">TELCIR_01362</name>
</gene>
<evidence type="ECO:0000313" key="2">
    <source>
        <dbReference type="EMBL" id="PIO76578.1"/>
    </source>
</evidence>
<feature type="compositionally biased region" description="Pro residues" evidence="1">
    <location>
        <begin position="394"/>
        <end position="404"/>
    </location>
</feature>
<evidence type="ECO:0000313" key="3">
    <source>
        <dbReference type="Proteomes" id="UP000230423"/>
    </source>
</evidence>
<sequence length="470" mass="51093">MDEAHVAMATVNGCDSQPDTQPGSPPKRTLADLLAKDQERPPTPPHASSPSDVPAKQSPAPKTTIGELLVKDKQPLSPPPTSKCPIVPVQHHIPKPEVRRKSPEEDGSELERKLAAQRAKKSQAAGAAAAAAAESNVVFSSPQDPTPSPQKPPRTERAGEEQLKDNGLENCEPARRTEELSQNEQLEKSSTEPSQPTVSEPATEKSEEKEVPQSEEKQRTHEQGSPQPDLVQEPAVQSSAQPDQTNEPLIQSCSPGQPEEAVLYSSAQPDEPKEPEPQSSPSLEQPEKPLLLSSAQPDRVKEHILQEVTPTSPKLEPANELKPPPLPSSEPPALGPLSETDLKNLLAEEVKKCKLTKEEMIVIKDMELRKDTARPFSPTKELLELIQHENGIRSPPPIPPPKPQTPSHSRPQSPVVKNLGRQYLPGSIGYNSGYTSAVERFYVFEKPLEATPLMECEGTGPLLALKTGRL</sequence>
<feature type="region of interest" description="Disordered" evidence="1">
    <location>
        <begin position="1"/>
        <end position="338"/>
    </location>
</feature>
<name>A0A2G9V261_TELCI</name>
<feature type="compositionally biased region" description="Basic and acidic residues" evidence="1">
    <location>
        <begin position="153"/>
        <end position="190"/>
    </location>
</feature>
<dbReference type="AlphaFoldDB" id="A0A2G9V261"/>
<feature type="compositionally biased region" description="Polar residues" evidence="1">
    <location>
        <begin position="13"/>
        <end position="22"/>
    </location>
</feature>
<keyword evidence="3" id="KW-1185">Reference proteome</keyword>
<feature type="compositionally biased region" description="Basic and acidic residues" evidence="1">
    <location>
        <begin position="202"/>
        <end position="222"/>
    </location>
</feature>
<feature type="compositionally biased region" description="Basic and acidic residues" evidence="1">
    <location>
        <begin position="94"/>
        <end position="114"/>
    </location>
</feature>
<feature type="compositionally biased region" description="Low complexity" evidence="1">
    <location>
        <begin position="122"/>
        <end position="133"/>
    </location>
</feature>
<organism evidence="2 3">
    <name type="scientific">Teladorsagia circumcincta</name>
    <name type="common">Brown stomach worm</name>
    <name type="synonym">Ostertagia circumcincta</name>
    <dbReference type="NCBI Taxonomy" id="45464"/>
    <lineage>
        <taxon>Eukaryota</taxon>
        <taxon>Metazoa</taxon>
        <taxon>Ecdysozoa</taxon>
        <taxon>Nematoda</taxon>
        <taxon>Chromadorea</taxon>
        <taxon>Rhabditida</taxon>
        <taxon>Rhabditina</taxon>
        <taxon>Rhabditomorpha</taxon>
        <taxon>Strongyloidea</taxon>
        <taxon>Trichostrongylidae</taxon>
        <taxon>Teladorsagia</taxon>
    </lineage>
</organism>
<evidence type="ECO:0000256" key="1">
    <source>
        <dbReference type="SAM" id="MobiDB-lite"/>
    </source>
</evidence>
<proteinExistence type="predicted"/>
<dbReference type="OrthoDB" id="5859046at2759"/>
<dbReference type="Proteomes" id="UP000230423">
    <property type="component" value="Unassembled WGS sequence"/>
</dbReference>
<feature type="compositionally biased region" description="Pro residues" evidence="1">
    <location>
        <begin position="322"/>
        <end position="334"/>
    </location>
</feature>
<feature type="compositionally biased region" description="Polar residues" evidence="1">
    <location>
        <begin position="191"/>
        <end position="200"/>
    </location>
</feature>
<feature type="region of interest" description="Disordered" evidence="1">
    <location>
        <begin position="388"/>
        <end position="417"/>
    </location>
</feature>
<feature type="compositionally biased region" description="Polar residues" evidence="1">
    <location>
        <begin position="235"/>
        <end position="255"/>
    </location>
</feature>
<feature type="compositionally biased region" description="Low complexity" evidence="1">
    <location>
        <begin position="277"/>
        <end position="294"/>
    </location>
</feature>
<reference evidence="2 3" key="1">
    <citation type="submission" date="2015-09" db="EMBL/GenBank/DDBJ databases">
        <title>Draft genome of the parasitic nematode Teladorsagia circumcincta isolate WARC Sus (inbred).</title>
        <authorList>
            <person name="Mitreva M."/>
        </authorList>
    </citation>
    <scope>NUCLEOTIDE SEQUENCE [LARGE SCALE GENOMIC DNA]</scope>
    <source>
        <strain evidence="2 3">S</strain>
    </source>
</reference>
<accession>A0A2G9V261</accession>